<dbReference type="SUPFAM" id="SSF56281">
    <property type="entry name" value="Metallo-hydrolase/oxidoreductase"/>
    <property type="match status" value="1"/>
</dbReference>
<dbReference type="EMBL" id="BOMN01000037">
    <property type="protein sequence ID" value="GIE20032.1"/>
    <property type="molecule type" value="Genomic_DNA"/>
</dbReference>
<feature type="domain" description="Metallo-beta-lactamase" evidence="1">
    <location>
        <begin position="38"/>
        <end position="225"/>
    </location>
</feature>
<dbReference type="InterPro" id="IPR036866">
    <property type="entry name" value="RibonucZ/Hydroxyglut_hydro"/>
</dbReference>
<gene>
    <name evidence="2" type="ORF">Ahu01nite_031340</name>
</gene>
<dbReference type="InterPro" id="IPR050114">
    <property type="entry name" value="UPF0173_UPF0282_UlaG_hydrolase"/>
</dbReference>
<dbReference type="PANTHER" id="PTHR43546:SF3">
    <property type="entry name" value="UPF0173 METAL-DEPENDENT HYDROLASE MJ1163"/>
    <property type="match status" value="1"/>
</dbReference>
<dbReference type="InterPro" id="IPR001279">
    <property type="entry name" value="Metallo-B-lactamas"/>
</dbReference>
<name>A0ABQ3ZPD6_9ACTN</name>
<proteinExistence type="predicted"/>
<reference evidence="2 3" key="1">
    <citation type="submission" date="2021-01" db="EMBL/GenBank/DDBJ databases">
        <title>Whole genome shotgun sequence of Actinoplanes humidus NBRC 14915.</title>
        <authorList>
            <person name="Komaki H."/>
            <person name="Tamura T."/>
        </authorList>
    </citation>
    <scope>NUCLEOTIDE SEQUENCE [LARGE SCALE GENOMIC DNA]</scope>
    <source>
        <strain evidence="2 3">NBRC 14915</strain>
    </source>
</reference>
<dbReference type="Pfam" id="PF12706">
    <property type="entry name" value="Lactamase_B_2"/>
    <property type="match status" value="1"/>
</dbReference>
<evidence type="ECO:0000259" key="1">
    <source>
        <dbReference type="Pfam" id="PF12706"/>
    </source>
</evidence>
<sequence>MLVDFLNNKVLASSGMSHTLRVRRLAWAGLEISLGDARLLIDPLENAEPLAPAMGVPRRPLPPIEISPGTHALITHLHPDHYDHGVLARIGGGGTVGCHEPVAAALIDAGLPVVAQELGQARDLGGLTVTPVTSLDWRGNDADQVAWVVEGGGRRIIHCGDTMWHGSWWQIARDHGPFDVAFVPVNGVVARFEGYEANVPVTMTPEQGVEAAVALGAGAVCAMHYGLFDNPPTYVEQPDIENRFRRAAAERGITAILNAEGQLVDLR</sequence>
<dbReference type="PANTHER" id="PTHR43546">
    <property type="entry name" value="UPF0173 METAL-DEPENDENT HYDROLASE MJ1163-RELATED"/>
    <property type="match status" value="1"/>
</dbReference>
<accession>A0ABQ3ZPD6</accession>
<comment type="caution">
    <text evidence="2">The sequence shown here is derived from an EMBL/GenBank/DDBJ whole genome shotgun (WGS) entry which is preliminary data.</text>
</comment>
<dbReference type="Gene3D" id="3.60.15.10">
    <property type="entry name" value="Ribonuclease Z/Hydroxyacylglutathione hydrolase-like"/>
    <property type="match status" value="1"/>
</dbReference>
<evidence type="ECO:0000313" key="2">
    <source>
        <dbReference type="EMBL" id="GIE20032.1"/>
    </source>
</evidence>
<keyword evidence="3" id="KW-1185">Reference proteome</keyword>
<evidence type="ECO:0000313" key="3">
    <source>
        <dbReference type="Proteomes" id="UP000603200"/>
    </source>
</evidence>
<organism evidence="2 3">
    <name type="scientific">Winogradskya humida</name>
    <dbReference type="NCBI Taxonomy" id="113566"/>
    <lineage>
        <taxon>Bacteria</taxon>
        <taxon>Bacillati</taxon>
        <taxon>Actinomycetota</taxon>
        <taxon>Actinomycetes</taxon>
        <taxon>Micromonosporales</taxon>
        <taxon>Micromonosporaceae</taxon>
        <taxon>Winogradskya</taxon>
    </lineage>
</organism>
<dbReference type="Proteomes" id="UP000603200">
    <property type="component" value="Unassembled WGS sequence"/>
</dbReference>
<protein>
    <recommendedName>
        <fullName evidence="1">Metallo-beta-lactamase domain-containing protein</fullName>
    </recommendedName>
</protein>